<accession>A0A8S9Z4W2</accession>
<dbReference type="SMART" id="SM01196">
    <property type="entry name" value="FERM_C"/>
    <property type="match status" value="1"/>
</dbReference>
<evidence type="ECO:0000313" key="4">
    <source>
        <dbReference type="Proteomes" id="UP000822476"/>
    </source>
</evidence>
<dbReference type="Pfam" id="PF00373">
    <property type="entry name" value="FERM_M"/>
    <property type="match status" value="1"/>
</dbReference>
<keyword evidence="4" id="KW-1185">Reference proteome</keyword>
<feature type="compositionally biased region" description="Basic and acidic residues" evidence="1">
    <location>
        <begin position="495"/>
        <end position="505"/>
    </location>
</feature>
<feature type="non-terminal residue" evidence="3">
    <location>
        <position position="1"/>
    </location>
</feature>
<protein>
    <recommendedName>
        <fullName evidence="2">FERM domain-containing protein</fullName>
    </recommendedName>
</protein>
<feature type="compositionally biased region" description="Basic and acidic residues" evidence="1">
    <location>
        <begin position="1206"/>
        <end position="1218"/>
    </location>
</feature>
<dbReference type="OrthoDB" id="6266673at2759"/>
<proteinExistence type="predicted"/>
<dbReference type="InterPro" id="IPR011993">
    <property type="entry name" value="PH-like_dom_sf"/>
</dbReference>
<dbReference type="SUPFAM" id="SSF50729">
    <property type="entry name" value="PH domain-like"/>
    <property type="match status" value="1"/>
</dbReference>
<feature type="region of interest" description="Disordered" evidence="1">
    <location>
        <begin position="414"/>
        <end position="553"/>
    </location>
</feature>
<evidence type="ECO:0000313" key="3">
    <source>
        <dbReference type="EMBL" id="KAF7262519.1"/>
    </source>
</evidence>
<dbReference type="InterPro" id="IPR019749">
    <property type="entry name" value="Band_41_domain"/>
</dbReference>
<dbReference type="CDD" id="cd14473">
    <property type="entry name" value="FERM_B-lobe"/>
    <property type="match status" value="1"/>
</dbReference>
<feature type="compositionally biased region" description="Polar residues" evidence="1">
    <location>
        <begin position="1243"/>
        <end position="1254"/>
    </location>
</feature>
<gene>
    <name evidence="3" type="ORF">EG68_00291</name>
</gene>
<dbReference type="Pfam" id="PF09379">
    <property type="entry name" value="FERM_N"/>
    <property type="match status" value="1"/>
</dbReference>
<feature type="compositionally biased region" description="Low complexity" evidence="1">
    <location>
        <begin position="475"/>
        <end position="489"/>
    </location>
</feature>
<dbReference type="PROSITE" id="PS50057">
    <property type="entry name" value="FERM_3"/>
    <property type="match status" value="1"/>
</dbReference>
<evidence type="ECO:0000256" key="1">
    <source>
        <dbReference type="SAM" id="MobiDB-lite"/>
    </source>
</evidence>
<feature type="region of interest" description="Disordered" evidence="1">
    <location>
        <begin position="1197"/>
        <end position="1275"/>
    </location>
</feature>
<dbReference type="EMBL" id="JTDE01000043">
    <property type="protein sequence ID" value="KAF7262519.1"/>
    <property type="molecule type" value="Genomic_DNA"/>
</dbReference>
<feature type="region of interest" description="Disordered" evidence="1">
    <location>
        <begin position="753"/>
        <end position="788"/>
    </location>
</feature>
<dbReference type="GO" id="GO:0031032">
    <property type="term" value="P:actomyosin structure organization"/>
    <property type="evidence" value="ECO:0007669"/>
    <property type="project" value="TreeGrafter"/>
</dbReference>
<feature type="compositionally biased region" description="Basic and acidic residues" evidence="1">
    <location>
        <begin position="1000"/>
        <end position="1014"/>
    </location>
</feature>
<feature type="compositionally biased region" description="Polar residues" evidence="1">
    <location>
        <begin position="414"/>
        <end position="423"/>
    </location>
</feature>
<dbReference type="PANTHER" id="PTHR23280">
    <property type="entry name" value="4.1 G PROTEIN"/>
    <property type="match status" value="1"/>
</dbReference>
<feature type="compositionally biased region" description="Polar residues" evidence="1">
    <location>
        <begin position="452"/>
        <end position="462"/>
    </location>
</feature>
<dbReference type="SUPFAM" id="SSF54236">
    <property type="entry name" value="Ubiquitin-like"/>
    <property type="match status" value="1"/>
</dbReference>
<dbReference type="InterPro" id="IPR035963">
    <property type="entry name" value="FERM_2"/>
</dbReference>
<dbReference type="InterPro" id="IPR018979">
    <property type="entry name" value="FERM_N"/>
</dbReference>
<dbReference type="Gene3D" id="1.20.80.10">
    <property type="match status" value="1"/>
</dbReference>
<evidence type="ECO:0000259" key="2">
    <source>
        <dbReference type="PROSITE" id="PS50057"/>
    </source>
</evidence>
<feature type="compositionally biased region" description="Polar residues" evidence="1">
    <location>
        <begin position="506"/>
        <end position="515"/>
    </location>
</feature>
<dbReference type="InterPro" id="IPR018980">
    <property type="entry name" value="FERM_PH-like_C"/>
</dbReference>
<dbReference type="Proteomes" id="UP000822476">
    <property type="component" value="Unassembled WGS sequence"/>
</dbReference>
<dbReference type="GO" id="GO:0005856">
    <property type="term" value="C:cytoskeleton"/>
    <property type="evidence" value="ECO:0007669"/>
    <property type="project" value="TreeGrafter"/>
</dbReference>
<organism evidence="3 4">
    <name type="scientific">Paragonimus skrjabini miyazakii</name>
    <dbReference type="NCBI Taxonomy" id="59628"/>
    <lineage>
        <taxon>Eukaryota</taxon>
        <taxon>Metazoa</taxon>
        <taxon>Spiralia</taxon>
        <taxon>Lophotrochozoa</taxon>
        <taxon>Platyhelminthes</taxon>
        <taxon>Trematoda</taxon>
        <taxon>Digenea</taxon>
        <taxon>Plagiorchiida</taxon>
        <taxon>Troglotremata</taxon>
        <taxon>Troglotrematidae</taxon>
        <taxon>Paragonimus</taxon>
    </lineage>
</organism>
<dbReference type="Gene3D" id="3.10.20.90">
    <property type="entry name" value="Phosphatidylinositol 3-kinase Catalytic Subunit, Chain A, domain 1"/>
    <property type="match status" value="1"/>
</dbReference>
<feature type="compositionally biased region" description="Basic and acidic residues" evidence="1">
    <location>
        <begin position="669"/>
        <end position="701"/>
    </location>
</feature>
<comment type="caution">
    <text evidence="3">The sequence shown here is derived from an EMBL/GenBank/DDBJ whole genome shotgun (WGS) entry which is preliminary data.</text>
</comment>
<feature type="region of interest" description="Disordered" evidence="1">
    <location>
        <begin position="999"/>
        <end position="1039"/>
    </location>
</feature>
<feature type="region of interest" description="Disordered" evidence="1">
    <location>
        <begin position="565"/>
        <end position="733"/>
    </location>
</feature>
<dbReference type="PANTHER" id="PTHR23280:SF32">
    <property type="entry name" value="FI22325P1"/>
    <property type="match status" value="1"/>
</dbReference>
<feature type="compositionally biased region" description="Acidic residues" evidence="1">
    <location>
        <begin position="645"/>
        <end position="668"/>
    </location>
</feature>
<feature type="compositionally biased region" description="Polar residues" evidence="1">
    <location>
        <begin position="20"/>
        <end position="41"/>
    </location>
</feature>
<dbReference type="Gene3D" id="2.30.29.30">
    <property type="entry name" value="Pleckstrin-homology domain (PH domain)/Phosphotyrosine-binding domain (PTB)"/>
    <property type="match status" value="1"/>
</dbReference>
<dbReference type="InterPro" id="IPR029071">
    <property type="entry name" value="Ubiquitin-like_domsf"/>
</dbReference>
<dbReference type="SMART" id="SM00295">
    <property type="entry name" value="B41"/>
    <property type="match status" value="1"/>
</dbReference>
<feature type="compositionally biased region" description="Basic and acidic residues" evidence="1">
    <location>
        <begin position="518"/>
        <end position="530"/>
    </location>
</feature>
<feature type="compositionally biased region" description="Polar residues" evidence="1">
    <location>
        <begin position="585"/>
        <end position="598"/>
    </location>
</feature>
<sequence>NYSWALWFYHNFFFQRRFKSSSGYPSPTRSGDASSKKTSLIVNDGRRSRPISSPPEDGKSNEPPLPVDIGLDERTHEYSMTLFMVEVKLLSDEETPLQIELTNTCLGRTLFNQVVERLNGIVAKDYFGLRYLDRSKQRQWLEMSKTVHKQLKYVCPRSLNFRVKHYPNNPLTEFPQEKARLSHVPTSVSVMYLLYLQLRRDLHSGRLIGKNAEMHMLAACILQAEIGDYDLLADYLGEEGTLADLKMFANVTPRTESRICDLHKTLKGMTMEEAENKFLDHASHFETYGIEPIYVQDRKGNHFYMGLSHEGVVTFRGSRKAHVFSWQKINKISYEGKLFIIQVEWEQRCHTLGFKCPTSESAEAVWKWAVDRQCFFTLNRSVDAKESKANGGLFKRRQFYTFTSRSLLNLAKNVRQTRQSKSQNDLDRKLGASSDSLPDVETRQTGDDSGILSVTNQLSNQVKGAARLSKPVNNSQSTPSLLQPSQPQPADEMESDKLLASERKGQFTQSRNDGNLTDMKKERFRPDGEKNQTQSTVQLKNTAQKTNEQTKQVEKQIVGKNEIISEDTKVQPLTIKGTTDEVDNASHNQPKSRISSTLHQEKEQSDISDIEQNAEATDQPGEIGDVIANTGSVNTLSSSPLRSADEEEDEDDDADREEEDLDDGIVEYDEGRNLKIDSKESDQKQSAKDITDRPISVDHRSSVPKSSIELKADEPKMTGEWLGPGGIKPFIEDTENRRSVTDFVTVLDSVNKSGQSANAMPTKTVSNSRSSTKPFPLPSTSTAQSKDLSQSKVYKPTVLVGTVVNINSAPLNDIRPSFVSAESVSRTAIIPAIKRPAARDTVLTKTAELSSSETNHAVPPQAVAGVLEVEEYIDSSETSAHNIGENIGFTSTNYANRCPETPPHTRPSFYSEKSDLYFPFAKTMRTTPTYSSLASRPQEYKTIAAIPSRRSPTRKEIHFARSSNQRHLVTPSVVQDSPQEISLSAENFTHLKRSVIFADSSRDSSGKEAKKHTDSSGIRFSRRSDDLSPQPRNWFQEVKTSASNNDLSGYSCLRELIIPSATSLLPMSSHELGERSEGLSNPSINNSDSCVKKVSVGSCGLNASSVPPTARQGQVNLHPTEVHRSKISNDVLLHHGYLPVPTQHARSYSVCAEQTRGLREFKGAGSSAAQLAAGGTHAHRNIVPSIYSELAHVTDLDLSPQGQGVEEDRRKMDGDKRRQSTSSMGMAPSVGPSKLQSDEKNGHLNNTTGRTGQQIFRRLAPLHSFSGINAPPTTS</sequence>
<feature type="compositionally biased region" description="Polar residues" evidence="1">
    <location>
        <begin position="1030"/>
        <end position="1039"/>
    </location>
</feature>
<feature type="region of interest" description="Disordered" evidence="1">
    <location>
        <begin position="20"/>
        <end position="70"/>
    </location>
</feature>
<feature type="compositionally biased region" description="Polar residues" evidence="1">
    <location>
        <begin position="629"/>
        <end position="641"/>
    </location>
</feature>
<dbReference type="InterPro" id="IPR019748">
    <property type="entry name" value="FERM_central"/>
</dbReference>
<dbReference type="InterPro" id="IPR000299">
    <property type="entry name" value="FERM_domain"/>
</dbReference>
<dbReference type="PRINTS" id="PR00935">
    <property type="entry name" value="BAND41"/>
</dbReference>
<feature type="compositionally biased region" description="Polar residues" evidence="1">
    <location>
        <begin position="531"/>
        <end position="550"/>
    </location>
</feature>
<feature type="compositionally biased region" description="Basic and acidic residues" evidence="1">
    <location>
        <begin position="708"/>
        <end position="717"/>
    </location>
</feature>
<dbReference type="SUPFAM" id="SSF47031">
    <property type="entry name" value="Second domain of FERM"/>
    <property type="match status" value="1"/>
</dbReference>
<reference evidence="3" key="1">
    <citation type="submission" date="2019-07" db="EMBL/GenBank/DDBJ databases">
        <title>Annotation for the trematode Paragonimus miyazaki's.</title>
        <authorList>
            <person name="Choi Y.-J."/>
        </authorList>
    </citation>
    <scope>NUCLEOTIDE SEQUENCE</scope>
    <source>
        <strain evidence="3">Japan</strain>
    </source>
</reference>
<dbReference type="Pfam" id="PF09380">
    <property type="entry name" value="FERM_C"/>
    <property type="match status" value="1"/>
</dbReference>
<feature type="domain" description="FERM" evidence="2">
    <location>
        <begin position="83"/>
        <end position="380"/>
    </location>
</feature>
<dbReference type="AlphaFoldDB" id="A0A8S9Z4W2"/>
<dbReference type="InterPro" id="IPR014352">
    <property type="entry name" value="FERM/acyl-CoA-bd_prot_sf"/>
</dbReference>
<name>A0A8S9Z4W2_9TREM</name>